<evidence type="ECO:0000313" key="1">
    <source>
        <dbReference type="EMBL" id="PXW43953.1"/>
    </source>
</evidence>
<dbReference type="AlphaFoldDB" id="A0A318FWU8"/>
<dbReference type="Proteomes" id="UP000247485">
    <property type="component" value="Unassembled WGS sequence"/>
</dbReference>
<proteinExistence type="predicted"/>
<comment type="caution">
    <text evidence="1">The sequence shown here is derived from an EMBL/GenBank/DDBJ whole genome shotgun (WGS) entry which is preliminary data.</text>
</comment>
<accession>A0A318FWU8</accession>
<reference evidence="1 2" key="1">
    <citation type="submission" date="2018-05" db="EMBL/GenBank/DDBJ databases">
        <title>Freshwater and sediment microbial communities from various areas in North America, analyzing microbe dynamics in response to fracking.</title>
        <authorList>
            <person name="Lamendella R."/>
        </authorList>
    </citation>
    <scope>NUCLEOTIDE SEQUENCE [LARGE SCALE GENOMIC DNA]</scope>
    <source>
        <strain evidence="1 2">67</strain>
    </source>
</reference>
<evidence type="ECO:0000313" key="2">
    <source>
        <dbReference type="Proteomes" id="UP000247485"/>
    </source>
</evidence>
<sequence length="39" mass="4754">MKHSEHIFQLGNVYLIHYSGIPAFFYTEFTFEFIMMHLI</sequence>
<dbReference type="EMBL" id="QJJG01000010">
    <property type="protein sequence ID" value="PXW43953.1"/>
    <property type="molecule type" value="Genomic_DNA"/>
</dbReference>
<organism evidence="1 2">
    <name type="scientific">Klebsiella oxytoca</name>
    <dbReference type="NCBI Taxonomy" id="571"/>
    <lineage>
        <taxon>Bacteria</taxon>
        <taxon>Pseudomonadati</taxon>
        <taxon>Pseudomonadota</taxon>
        <taxon>Gammaproteobacteria</taxon>
        <taxon>Enterobacterales</taxon>
        <taxon>Enterobacteriaceae</taxon>
        <taxon>Klebsiella/Raoultella group</taxon>
        <taxon>Klebsiella</taxon>
    </lineage>
</organism>
<name>A0A318FWU8_KLEOX</name>
<gene>
    <name evidence="1" type="ORF">DET57_11067</name>
</gene>
<protein>
    <submittedName>
        <fullName evidence="1">Uncharacterized protein</fullName>
    </submittedName>
</protein>